<feature type="transmembrane region" description="Helical" evidence="5">
    <location>
        <begin position="352"/>
        <end position="370"/>
    </location>
</feature>
<dbReference type="InterPro" id="IPR007016">
    <property type="entry name" value="O-antigen_ligase-rel_domated"/>
</dbReference>
<keyword evidence="3 5" id="KW-1133">Transmembrane helix</keyword>
<sequence length="392" mass="43771">MIYYIIMIVFSPFTAIIPAVFAVNLLIKGKIKVEMNYWNIGLFCLFIYSMVSGIVNKSILSFIASFGFLLYFALCIFAQNYFVKVSRINTVLKTTVYLSTIAAIGGIIEKIAFTLVGMPEHRIFSSFGNPNMTGAWFGNIILIIFYLKGTKKDKSEGVTYNIIIVLIVIALMLTESSGAFIALVGGIFIYYLMKEKKDFKGLIAISITVSILAILFMTVQNKVAKTTPIGEIVTSFNSRVGIWKGAIQMFLVKPILGWGLLGTFEHGSNFIFKDDPTLQNKIISFLIHPHNLWLAFLVGVGVVGLGIYLYVKLNLYRDMIKLYKQHNKLLPLIASINAMVIIQGIVDCTLYAPQLGIIFVCTGAITYNMANDKMIRKARFIKSKKSNKDIVA</sequence>
<dbReference type="PANTHER" id="PTHR37422:SF23">
    <property type="entry name" value="TEICHURONIC ACID BIOSYNTHESIS PROTEIN TUAE"/>
    <property type="match status" value="1"/>
</dbReference>
<dbReference type="EMBL" id="CYZV01000009">
    <property type="protein sequence ID" value="CUN94037.1"/>
    <property type="molecule type" value="Genomic_DNA"/>
</dbReference>
<feature type="transmembrane region" description="Helical" evidence="5">
    <location>
        <begin position="199"/>
        <end position="219"/>
    </location>
</feature>
<feature type="transmembrane region" description="Helical" evidence="5">
    <location>
        <begin position="36"/>
        <end position="55"/>
    </location>
</feature>
<evidence type="ECO:0000256" key="5">
    <source>
        <dbReference type="SAM" id="Phobius"/>
    </source>
</evidence>
<evidence type="ECO:0000256" key="4">
    <source>
        <dbReference type="ARBA" id="ARBA00023136"/>
    </source>
</evidence>
<evidence type="ECO:0000313" key="8">
    <source>
        <dbReference type="Proteomes" id="UP000095558"/>
    </source>
</evidence>
<dbReference type="PANTHER" id="PTHR37422">
    <property type="entry name" value="TEICHURONIC ACID BIOSYNTHESIS PROTEIN TUAE"/>
    <property type="match status" value="1"/>
</dbReference>
<feature type="transmembrane region" description="Helical" evidence="5">
    <location>
        <begin position="130"/>
        <end position="148"/>
    </location>
</feature>
<dbReference type="GeneID" id="83011305"/>
<evidence type="ECO:0000256" key="2">
    <source>
        <dbReference type="ARBA" id="ARBA00022692"/>
    </source>
</evidence>
<keyword evidence="7" id="KW-0436">Ligase</keyword>
<dbReference type="OrthoDB" id="2986203at2"/>
<dbReference type="Pfam" id="PF04932">
    <property type="entry name" value="Wzy_C"/>
    <property type="match status" value="1"/>
</dbReference>
<keyword evidence="4 5" id="KW-0472">Membrane</keyword>
<dbReference type="InterPro" id="IPR051533">
    <property type="entry name" value="WaaL-like"/>
</dbReference>
<feature type="transmembrane region" description="Helical" evidence="5">
    <location>
        <begin position="329"/>
        <end position="346"/>
    </location>
</feature>
<dbReference type="GO" id="GO:0016874">
    <property type="term" value="F:ligase activity"/>
    <property type="evidence" value="ECO:0007669"/>
    <property type="project" value="UniProtKB-KW"/>
</dbReference>
<feature type="transmembrane region" description="Helical" evidence="5">
    <location>
        <begin position="6"/>
        <end position="27"/>
    </location>
</feature>
<keyword evidence="2 5" id="KW-0812">Transmembrane</keyword>
<feature type="transmembrane region" description="Helical" evidence="5">
    <location>
        <begin position="95"/>
        <end position="118"/>
    </location>
</feature>
<feature type="transmembrane region" description="Helical" evidence="5">
    <location>
        <begin position="160"/>
        <end position="193"/>
    </location>
</feature>
<organism evidence="7 8">
    <name type="scientific">Clostridium disporicum</name>
    <dbReference type="NCBI Taxonomy" id="84024"/>
    <lineage>
        <taxon>Bacteria</taxon>
        <taxon>Bacillati</taxon>
        <taxon>Bacillota</taxon>
        <taxon>Clostridia</taxon>
        <taxon>Eubacteriales</taxon>
        <taxon>Clostridiaceae</taxon>
        <taxon>Clostridium</taxon>
    </lineage>
</organism>
<protein>
    <submittedName>
        <fullName evidence="7">Lipid A core-O-antigen ligase and related enzymes</fullName>
    </submittedName>
</protein>
<evidence type="ECO:0000256" key="1">
    <source>
        <dbReference type="ARBA" id="ARBA00004141"/>
    </source>
</evidence>
<evidence type="ECO:0000259" key="6">
    <source>
        <dbReference type="Pfam" id="PF04932"/>
    </source>
</evidence>
<dbReference type="Proteomes" id="UP000095558">
    <property type="component" value="Unassembled WGS sequence"/>
</dbReference>
<evidence type="ECO:0000313" key="7">
    <source>
        <dbReference type="EMBL" id="CUN94037.1"/>
    </source>
</evidence>
<name>A0A174CQP9_9CLOT</name>
<feature type="transmembrane region" description="Helical" evidence="5">
    <location>
        <begin position="240"/>
        <end position="261"/>
    </location>
</feature>
<dbReference type="AlphaFoldDB" id="A0A174CQP9"/>
<gene>
    <name evidence="7" type="ORF">ERS852470_01065</name>
</gene>
<accession>A0A174CQP9</accession>
<evidence type="ECO:0000256" key="3">
    <source>
        <dbReference type="ARBA" id="ARBA00022989"/>
    </source>
</evidence>
<comment type="subcellular location">
    <subcellularLocation>
        <location evidence="1">Membrane</location>
        <topology evidence="1">Multi-pass membrane protein</topology>
    </subcellularLocation>
</comment>
<reference evidence="7 8" key="1">
    <citation type="submission" date="2015-09" db="EMBL/GenBank/DDBJ databases">
        <authorList>
            <consortium name="Pathogen Informatics"/>
        </authorList>
    </citation>
    <scope>NUCLEOTIDE SEQUENCE [LARGE SCALE GENOMIC DNA]</scope>
    <source>
        <strain evidence="7 8">2789STDY5834855</strain>
    </source>
</reference>
<feature type="transmembrane region" description="Helical" evidence="5">
    <location>
        <begin position="292"/>
        <end position="311"/>
    </location>
</feature>
<proteinExistence type="predicted"/>
<feature type="transmembrane region" description="Helical" evidence="5">
    <location>
        <begin position="61"/>
        <end position="83"/>
    </location>
</feature>
<dbReference type="RefSeq" id="WP_042396401.1">
    <property type="nucleotide sequence ID" value="NZ_CYYT01000011.1"/>
</dbReference>
<feature type="domain" description="O-antigen ligase-related" evidence="6">
    <location>
        <begin position="163"/>
        <end position="309"/>
    </location>
</feature>
<dbReference type="GO" id="GO:0016020">
    <property type="term" value="C:membrane"/>
    <property type="evidence" value="ECO:0007669"/>
    <property type="project" value="UniProtKB-SubCell"/>
</dbReference>